<protein>
    <submittedName>
        <fullName evidence="1">Uncharacterized protein</fullName>
    </submittedName>
</protein>
<sequence length="61" mass="7053">MVRNGYSMNYMNSAWLAGKTRICKDSFLIHLVCGYVSVTFQTLMTEACVHSKLVIVVRFRY</sequence>
<proteinExistence type="evidence at transcript level"/>
<reference evidence="1" key="1">
    <citation type="submission" date="2002-11" db="EMBL/GenBank/DDBJ databases">
        <title>Arabidopsis thaliana full-length cDNA.</title>
        <authorList>
            <person name="Seki M."/>
            <person name="Iida K."/>
            <person name="Satou M."/>
            <person name="Sakurai T."/>
            <person name="Akiyama K."/>
            <person name="Ishida J."/>
            <person name="Nakajima M."/>
            <person name="Enju A."/>
            <person name="Kamiya A."/>
            <person name="Narusaka M."/>
            <person name="Carninci P."/>
            <person name="Kawai J."/>
            <person name="Hayashizaki Y."/>
            <person name="Shinozaki K."/>
        </authorList>
    </citation>
    <scope>NUCLEOTIDE SEQUENCE</scope>
</reference>
<evidence type="ECO:0000313" key="1">
    <source>
        <dbReference type="EMBL" id="BAC41986.1"/>
    </source>
</evidence>
<accession>Q8GYY4</accession>
<organism evidence="1">
    <name type="scientific">Arabidopsis thaliana</name>
    <name type="common">Mouse-ear cress</name>
    <dbReference type="NCBI Taxonomy" id="3702"/>
    <lineage>
        <taxon>Eukaryota</taxon>
        <taxon>Viridiplantae</taxon>
        <taxon>Streptophyta</taxon>
        <taxon>Embryophyta</taxon>
        <taxon>Tracheophyta</taxon>
        <taxon>Spermatophyta</taxon>
        <taxon>Magnoliopsida</taxon>
        <taxon>eudicotyledons</taxon>
        <taxon>Gunneridae</taxon>
        <taxon>Pentapetalae</taxon>
        <taxon>rosids</taxon>
        <taxon>malvids</taxon>
        <taxon>Brassicales</taxon>
        <taxon>Brassicaceae</taxon>
        <taxon>Camelineae</taxon>
        <taxon>Arabidopsis</taxon>
    </lineage>
</organism>
<dbReference type="AlphaFoldDB" id="Q8GYY4"/>
<name>Q8GYY4_ARATH</name>
<dbReference type="EMBL" id="AK117315">
    <property type="protein sequence ID" value="BAC41986.1"/>
    <property type="molecule type" value="mRNA"/>
</dbReference>